<dbReference type="InterPro" id="IPR049492">
    <property type="entry name" value="BD-FAE-like_dom"/>
</dbReference>
<sequence length="305" mass="33131">MKRTLFICLAVLGISVLRPAVAEIFQQKVELYAGDIPNAIRTDNPGVVHDERFNDQFVIGISKPSLTAYLPEGKDKASSAVVICPGGGYFGVSAIKEGQEVAERFAENGIAAFVLHYRMPSPETMNNPDTGPLQDLQQALAVVKSRAEKWHINPDHIGVMGFSAGGHLAATAATHYQKPVLSSLTTELVTPDFQILVYPVISMQSGITHQGSRDLLLGNPALEARVDAFSNEKRVSGDTAPAYIVHANDDQAVVVDNALEYYNALRAHDVSVQMLLLQEGGHGFGMRHPVDWFDGVLQWVTARSN</sequence>
<evidence type="ECO:0000313" key="4">
    <source>
        <dbReference type="EMBL" id="MDC8830288.1"/>
    </source>
</evidence>
<comment type="caution">
    <text evidence="4">The sequence shown here is derived from an EMBL/GenBank/DDBJ whole genome shotgun (WGS) entry which is preliminary data.</text>
</comment>
<feature type="chain" id="PRO_5046704588" evidence="2">
    <location>
        <begin position="23"/>
        <end position="305"/>
    </location>
</feature>
<feature type="signal peptide" evidence="2">
    <location>
        <begin position="1"/>
        <end position="22"/>
    </location>
</feature>
<accession>A0ABT5L3C7</accession>
<name>A0ABT5L3C7_9ALTE</name>
<evidence type="ECO:0000259" key="3">
    <source>
        <dbReference type="Pfam" id="PF20434"/>
    </source>
</evidence>
<dbReference type="InterPro" id="IPR050300">
    <property type="entry name" value="GDXG_lipolytic_enzyme"/>
</dbReference>
<dbReference type="PANTHER" id="PTHR48081">
    <property type="entry name" value="AB HYDROLASE SUPERFAMILY PROTEIN C4A8.06C"/>
    <property type="match status" value="1"/>
</dbReference>
<dbReference type="Proteomes" id="UP001218788">
    <property type="component" value="Unassembled WGS sequence"/>
</dbReference>
<keyword evidence="5" id="KW-1185">Reference proteome</keyword>
<dbReference type="Gene3D" id="3.40.50.1820">
    <property type="entry name" value="alpha/beta hydrolase"/>
    <property type="match status" value="1"/>
</dbReference>
<organism evidence="4 5">
    <name type="scientific">Alteromonas gilva</name>
    <dbReference type="NCBI Taxonomy" id="2987522"/>
    <lineage>
        <taxon>Bacteria</taxon>
        <taxon>Pseudomonadati</taxon>
        <taxon>Pseudomonadota</taxon>
        <taxon>Gammaproteobacteria</taxon>
        <taxon>Alteromonadales</taxon>
        <taxon>Alteromonadaceae</taxon>
        <taxon>Alteromonas/Salinimonas group</taxon>
        <taxon>Alteromonas</taxon>
    </lineage>
</organism>
<dbReference type="GO" id="GO:0016787">
    <property type="term" value="F:hydrolase activity"/>
    <property type="evidence" value="ECO:0007669"/>
    <property type="project" value="UniProtKB-KW"/>
</dbReference>
<proteinExistence type="predicted"/>
<dbReference type="SUPFAM" id="SSF53474">
    <property type="entry name" value="alpha/beta-Hydrolases"/>
    <property type="match status" value="1"/>
</dbReference>
<reference evidence="4 5" key="1">
    <citation type="submission" date="2022-10" db="EMBL/GenBank/DDBJ databases">
        <title>Alteromonas sp. chi3 Genome sequencing.</title>
        <authorList>
            <person name="Park S."/>
        </authorList>
    </citation>
    <scope>NUCLEOTIDE SEQUENCE [LARGE SCALE GENOMIC DNA]</scope>
    <source>
        <strain evidence="5">chi3</strain>
    </source>
</reference>
<dbReference type="RefSeq" id="WP_273639045.1">
    <property type="nucleotide sequence ID" value="NZ_JAQQXP010000001.1"/>
</dbReference>
<evidence type="ECO:0000256" key="2">
    <source>
        <dbReference type="SAM" id="SignalP"/>
    </source>
</evidence>
<dbReference type="PANTHER" id="PTHR48081:SF6">
    <property type="entry name" value="PEPTIDASE S9 PROLYL OLIGOPEPTIDASE CATALYTIC DOMAIN-CONTAINING PROTEIN"/>
    <property type="match status" value="1"/>
</dbReference>
<protein>
    <submittedName>
        <fullName evidence="4">Alpha/beta hydrolase</fullName>
    </submittedName>
</protein>
<keyword evidence="1 4" id="KW-0378">Hydrolase</keyword>
<gene>
    <name evidence="4" type="ORF">OIK42_05870</name>
</gene>
<dbReference type="Pfam" id="PF20434">
    <property type="entry name" value="BD-FAE"/>
    <property type="match status" value="1"/>
</dbReference>
<evidence type="ECO:0000313" key="5">
    <source>
        <dbReference type="Proteomes" id="UP001218788"/>
    </source>
</evidence>
<keyword evidence="2" id="KW-0732">Signal</keyword>
<evidence type="ECO:0000256" key="1">
    <source>
        <dbReference type="ARBA" id="ARBA00022801"/>
    </source>
</evidence>
<dbReference type="InterPro" id="IPR029058">
    <property type="entry name" value="AB_hydrolase_fold"/>
</dbReference>
<feature type="domain" description="BD-FAE-like" evidence="3">
    <location>
        <begin position="68"/>
        <end position="264"/>
    </location>
</feature>
<dbReference type="EMBL" id="JAQQXP010000001">
    <property type="protein sequence ID" value="MDC8830288.1"/>
    <property type="molecule type" value="Genomic_DNA"/>
</dbReference>